<dbReference type="InParanoid" id="A2E166"/>
<dbReference type="VEuPathDB" id="TrichDB:TVAG_389640"/>
<dbReference type="FunCoup" id="A2E166">
    <property type="interactions" value="4"/>
</dbReference>
<dbReference type="GO" id="GO:0003690">
    <property type="term" value="F:double-stranded DNA binding"/>
    <property type="evidence" value="ECO:0000318"/>
    <property type="project" value="GO_Central"/>
</dbReference>
<dbReference type="EMBL" id="DS113283">
    <property type="protein sequence ID" value="EAY13567.1"/>
    <property type="molecule type" value="Genomic_DNA"/>
</dbReference>
<dbReference type="VEuPathDB" id="TrichDB:TVAGG3_0938950"/>
<dbReference type="PANTHER" id="PTHR12732">
    <property type="entry name" value="UNCHARACTERIZED PROTEASOME COMPONENT REGION PCI-CONTAINING"/>
    <property type="match status" value="1"/>
</dbReference>
<dbReference type="InterPro" id="IPR045114">
    <property type="entry name" value="Csn12-like"/>
</dbReference>
<dbReference type="SMART" id="SM00753">
    <property type="entry name" value="PAM"/>
    <property type="match status" value="1"/>
</dbReference>
<reference evidence="1" key="2">
    <citation type="journal article" date="2007" name="Science">
        <title>Draft genome sequence of the sexually transmitted pathogen Trichomonas vaginalis.</title>
        <authorList>
            <person name="Carlton J.M."/>
            <person name="Hirt R.P."/>
            <person name="Silva J.C."/>
            <person name="Delcher A.L."/>
            <person name="Schatz M."/>
            <person name="Zhao Q."/>
            <person name="Wortman J.R."/>
            <person name="Bidwell S.L."/>
            <person name="Alsmark U.C.M."/>
            <person name="Besteiro S."/>
            <person name="Sicheritz-Ponten T."/>
            <person name="Noel C.J."/>
            <person name="Dacks J.B."/>
            <person name="Foster P.G."/>
            <person name="Simillion C."/>
            <person name="Van de Peer Y."/>
            <person name="Miranda-Saavedra D."/>
            <person name="Barton G.J."/>
            <person name="Westrop G.D."/>
            <person name="Mueller S."/>
            <person name="Dessi D."/>
            <person name="Fiori P.L."/>
            <person name="Ren Q."/>
            <person name="Paulsen I."/>
            <person name="Zhang H."/>
            <person name="Bastida-Corcuera F.D."/>
            <person name="Simoes-Barbosa A."/>
            <person name="Brown M.T."/>
            <person name="Hayes R.D."/>
            <person name="Mukherjee M."/>
            <person name="Okumura C.Y."/>
            <person name="Schneider R."/>
            <person name="Smith A.J."/>
            <person name="Vanacova S."/>
            <person name="Villalvazo M."/>
            <person name="Haas B.J."/>
            <person name="Pertea M."/>
            <person name="Feldblyum T.V."/>
            <person name="Utterback T.R."/>
            <person name="Shu C.L."/>
            <person name="Osoegawa K."/>
            <person name="de Jong P.J."/>
            <person name="Hrdy I."/>
            <person name="Horvathova L."/>
            <person name="Zubacova Z."/>
            <person name="Dolezal P."/>
            <person name="Malik S.B."/>
            <person name="Logsdon J.M. Jr."/>
            <person name="Henze K."/>
            <person name="Gupta A."/>
            <person name="Wang C.C."/>
            <person name="Dunne R.L."/>
            <person name="Upcroft J.A."/>
            <person name="Upcroft P."/>
            <person name="White O."/>
            <person name="Salzberg S.L."/>
            <person name="Tang P."/>
            <person name="Chiu C.-H."/>
            <person name="Lee Y.-S."/>
            <person name="Embley T.M."/>
            <person name="Coombs G.H."/>
            <person name="Mottram J.C."/>
            <person name="Tachezy J."/>
            <person name="Fraser-Liggett C.M."/>
            <person name="Johnson P.J."/>
        </authorList>
    </citation>
    <scope>NUCLEOTIDE SEQUENCE [LARGE SCALE GENOMIC DNA]</scope>
    <source>
        <strain evidence="1">G3</strain>
    </source>
</reference>
<dbReference type="STRING" id="5722.A2E166"/>
<dbReference type="PANTHER" id="PTHR12732:SF0">
    <property type="entry name" value="PCI DOMAIN-CONTAINING PROTEIN 2"/>
    <property type="match status" value="1"/>
</dbReference>
<dbReference type="GO" id="GO:0006368">
    <property type="term" value="P:transcription elongation by RNA polymerase II"/>
    <property type="evidence" value="ECO:0000318"/>
    <property type="project" value="GO_Central"/>
</dbReference>
<dbReference type="KEGG" id="tva:4771540"/>
<dbReference type="RefSeq" id="XP_001325790.1">
    <property type="nucleotide sequence ID" value="XM_001325755.1"/>
</dbReference>
<gene>
    <name evidence="1" type="ORF">TVAG_389640</name>
</gene>
<dbReference type="OrthoDB" id="10252687at2759"/>
<proteinExistence type="predicted"/>
<sequence>MSISQIVKQIENSDGYSLSKYFKIEYLINEKETCESIAKNLNSLKNSPPWKEIFSPLLKICKTTSSQEQYSLFDQASMLFVKSMSKFENQLKVPIFKSIVLSYKYLSANELESSVQKLRYLLSEAAKIRNCNAVDGSPLLALVNCLLSIFISLNDYNQAYKVFETNVDNISLLEESNVFTVSERAQFDFNAGKINAVFGYTQTALKFLNEALRLTPLSCMSDRRLILTVLIPVQLSFGMIPSTDLLNKYELNDLFGPIVDSIINADVREFNQAFEQRTMIFIRLGIWDVISKAKLVVYRRILEAVCPPGTQIQTLEAFQKAICVFDNVSLDEAEYVLANLISNHYVYASISDIQKKFVLKKEGAFPPFPFE</sequence>
<keyword evidence="2" id="KW-1185">Reference proteome</keyword>
<evidence type="ECO:0000313" key="1">
    <source>
        <dbReference type="EMBL" id="EAY13567.1"/>
    </source>
</evidence>
<organism evidence="1 2">
    <name type="scientific">Trichomonas vaginalis (strain ATCC PRA-98 / G3)</name>
    <dbReference type="NCBI Taxonomy" id="412133"/>
    <lineage>
        <taxon>Eukaryota</taxon>
        <taxon>Metamonada</taxon>
        <taxon>Parabasalia</taxon>
        <taxon>Trichomonadida</taxon>
        <taxon>Trichomonadidae</taxon>
        <taxon>Trichomonas</taxon>
    </lineage>
</organism>
<dbReference type="eggNOG" id="KOG2688">
    <property type="taxonomic scope" value="Eukaryota"/>
</dbReference>
<dbReference type="GO" id="GO:0016973">
    <property type="term" value="P:poly(A)+ mRNA export from nucleus"/>
    <property type="evidence" value="ECO:0000318"/>
    <property type="project" value="GO_Central"/>
</dbReference>
<evidence type="ECO:0000313" key="2">
    <source>
        <dbReference type="Proteomes" id="UP000001542"/>
    </source>
</evidence>
<dbReference type="AlphaFoldDB" id="A2E166"/>
<dbReference type="GO" id="GO:0003723">
    <property type="term" value="F:RNA binding"/>
    <property type="evidence" value="ECO:0000318"/>
    <property type="project" value="GO_Central"/>
</dbReference>
<dbReference type="GO" id="GO:0070390">
    <property type="term" value="C:transcription export complex 2"/>
    <property type="evidence" value="ECO:0000318"/>
    <property type="project" value="GO_Central"/>
</dbReference>
<dbReference type="Proteomes" id="UP000001542">
    <property type="component" value="Unassembled WGS sequence"/>
</dbReference>
<dbReference type="Gene3D" id="1.10.10.10">
    <property type="entry name" value="Winged helix-like DNA-binding domain superfamily/Winged helix DNA-binding domain"/>
    <property type="match status" value="1"/>
</dbReference>
<dbReference type="InterPro" id="IPR036388">
    <property type="entry name" value="WH-like_DNA-bd_sf"/>
</dbReference>
<name>A2E166_TRIV3</name>
<dbReference type="GO" id="GO:0000973">
    <property type="term" value="P:post-transcriptional tethering of RNA polymerase II gene DNA at nuclear periphery"/>
    <property type="evidence" value="ECO:0000318"/>
    <property type="project" value="GO_Central"/>
</dbReference>
<reference evidence="1" key="1">
    <citation type="submission" date="2006-10" db="EMBL/GenBank/DDBJ databases">
        <authorList>
            <person name="Amadeo P."/>
            <person name="Zhao Q."/>
            <person name="Wortman J."/>
            <person name="Fraser-Liggett C."/>
            <person name="Carlton J."/>
        </authorList>
    </citation>
    <scope>NUCLEOTIDE SEQUENCE</scope>
    <source>
        <strain evidence="1">G3</strain>
    </source>
</reference>
<accession>A2E166</accession>
<dbReference type="SMR" id="A2E166"/>
<protein>
    <submittedName>
        <fullName evidence="1">Uncharacterized protein</fullName>
    </submittedName>
</protein>